<name>A0AAV9UBZ0_9PEZI</name>
<protein>
    <submittedName>
        <fullName evidence="2">Uncharacterized protein</fullName>
    </submittedName>
</protein>
<feature type="region of interest" description="Disordered" evidence="1">
    <location>
        <begin position="1"/>
        <end position="38"/>
    </location>
</feature>
<evidence type="ECO:0000256" key="1">
    <source>
        <dbReference type="SAM" id="MobiDB-lite"/>
    </source>
</evidence>
<reference evidence="2 3" key="1">
    <citation type="submission" date="2019-10" db="EMBL/GenBank/DDBJ databases">
        <authorList>
            <person name="Palmer J.M."/>
        </authorList>
    </citation>
    <scope>NUCLEOTIDE SEQUENCE [LARGE SCALE GENOMIC DNA]</scope>
    <source>
        <strain evidence="2 3">TWF696</strain>
    </source>
</reference>
<feature type="region of interest" description="Disordered" evidence="1">
    <location>
        <begin position="373"/>
        <end position="449"/>
    </location>
</feature>
<evidence type="ECO:0000313" key="3">
    <source>
        <dbReference type="Proteomes" id="UP001375240"/>
    </source>
</evidence>
<dbReference type="Proteomes" id="UP001375240">
    <property type="component" value="Unassembled WGS sequence"/>
</dbReference>
<proteinExistence type="predicted"/>
<evidence type="ECO:0000313" key="2">
    <source>
        <dbReference type="EMBL" id="KAK6337874.1"/>
    </source>
</evidence>
<feature type="compositionally biased region" description="Polar residues" evidence="1">
    <location>
        <begin position="401"/>
        <end position="416"/>
    </location>
</feature>
<organism evidence="2 3">
    <name type="scientific">Orbilia brochopaga</name>
    <dbReference type="NCBI Taxonomy" id="3140254"/>
    <lineage>
        <taxon>Eukaryota</taxon>
        <taxon>Fungi</taxon>
        <taxon>Dikarya</taxon>
        <taxon>Ascomycota</taxon>
        <taxon>Pezizomycotina</taxon>
        <taxon>Orbiliomycetes</taxon>
        <taxon>Orbiliales</taxon>
        <taxon>Orbiliaceae</taxon>
        <taxon>Orbilia</taxon>
    </lineage>
</organism>
<feature type="region of interest" description="Disordered" evidence="1">
    <location>
        <begin position="114"/>
        <end position="192"/>
    </location>
</feature>
<accession>A0AAV9UBZ0</accession>
<feature type="compositionally biased region" description="Low complexity" evidence="1">
    <location>
        <begin position="388"/>
        <end position="400"/>
    </location>
</feature>
<comment type="caution">
    <text evidence="2">The sequence shown here is derived from an EMBL/GenBank/DDBJ whole genome shotgun (WGS) entry which is preliminary data.</text>
</comment>
<feature type="compositionally biased region" description="Acidic residues" evidence="1">
    <location>
        <begin position="151"/>
        <end position="161"/>
    </location>
</feature>
<dbReference type="AlphaFoldDB" id="A0AAV9UBZ0"/>
<keyword evidence="3" id="KW-1185">Reference proteome</keyword>
<feature type="compositionally biased region" description="Polar residues" evidence="1">
    <location>
        <begin position="177"/>
        <end position="191"/>
    </location>
</feature>
<feature type="compositionally biased region" description="Polar residues" evidence="1">
    <location>
        <begin position="1"/>
        <end position="19"/>
    </location>
</feature>
<sequence length="517" mass="57806">MDRQSQMQGHPDSSNSQATIRGPRGTNRAPIPPPVPITNEHISRLIRETYNPQFDSRFVGYMEPPPFSTHYSYPIPTSTAPSEAPTTGTQVYDGYSGSVTGSLGFHNLGNDAVTDQGRSLDMNRPLRSSALSEVPRLRTKRKARSLHPSPDDEDDEDDGEDDKFVYPEYQPPAKKGSTATQNTPMGQSSMDHCTDSELRKRYATTLFQKDPIKYFGLRDVAEKAPTKVTEKEENYIKQLDDPPFTESLKDMKERIKIEQDIDSSRGGLRPANRIRRRKLARHNDDEEYYLERGPGPKGRNNWEINFATRFPGDPIPPAAPTFRPTVIAMLHAGKTDSGPQDFTQRIIHVIEQCEDESFRRRLVRKLRSIRDPDAHCAQDEGPAPGPAPSQSSRRSHMQSSNGQNESRVQRSLNSAQMYAPDRPTPTTRPPPHDPTPSTSTLPDYHPYDPNQEMEFARAIAAEQPGIFSNDASSYGLLMNDNYVAMATSHADGASPRFPPANTCFDPPFGTLDDPRLG</sequence>
<dbReference type="EMBL" id="JAVHNQ010000010">
    <property type="protein sequence ID" value="KAK6337874.1"/>
    <property type="molecule type" value="Genomic_DNA"/>
</dbReference>
<gene>
    <name evidence="2" type="ORF">TWF696_001352</name>
</gene>
<feature type="compositionally biased region" description="Pro residues" evidence="1">
    <location>
        <begin position="422"/>
        <end position="434"/>
    </location>
</feature>